<proteinExistence type="predicted"/>
<accession>A0ABN7SR16</accession>
<dbReference type="InterPro" id="IPR004000">
    <property type="entry name" value="Actin"/>
</dbReference>
<gene>
    <name evidence="1" type="ORF">OKIOD_LOCUS9832</name>
</gene>
<name>A0ABN7SR16_OIKDI</name>
<evidence type="ECO:0000313" key="1">
    <source>
        <dbReference type="EMBL" id="CAG5104048.1"/>
    </source>
</evidence>
<dbReference type="SUPFAM" id="SSF53067">
    <property type="entry name" value="Actin-like ATPase domain"/>
    <property type="match status" value="1"/>
</dbReference>
<reference evidence="1 2" key="1">
    <citation type="submission" date="2021-04" db="EMBL/GenBank/DDBJ databases">
        <authorList>
            <person name="Bliznina A."/>
        </authorList>
    </citation>
    <scope>NUCLEOTIDE SEQUENCE [LARGE SCALE GENOMIC DNA]</scope>
</reference>
<protein>
    <submittedName>
        <fullName evidence="1">Oidioi.mRNA.OKI2018_I69.chr1.g1067.t1.cds</fullName>
    </submittedName>
</protein>
<evidence type="ECO:0000313" key="2">
    <source>
        <dbReference type="Proteomes" id="UP001158576"/>
    </source>
</evidence>
<dbReference type="Proteomes" id="UP001158576">
    <property type="component" value="Chromosome 1"/>
</dbReference>
<dbReference type="PANTHER" id="PTHR11937">
    <property type="entry name" value="ACTIN"/>
    <property type="match status" value="1"/>
</dbReference>
<dbReference type="EMBL" id="OU015566">
    <property type="protein sequence ID" value="CAG5104048.1"/>
    <property type="molecule type" value="Genomic_DNA"/>
</dbReference>
<sequence>MEYEHVTEFLYQPQAVMATYGNGLTGGLSVVAGARGVEIVPIYDGEEIERSKFFSPFGGEIMQERMRVFLRDERDRPLNSFSEKEFLRLAMQNNAVFNGVPKVDEVVLPDGGRINLSDGLRVCSRAIIPEYLPISKSLQSCDKDLLESGVFSQCVFSGGLSNMTNFNQECISSIKDAFIDIRQNRKIWSTRATHRNMRISSFTQPGF</sequence>
<dbReference type="Gene3D" id="3.30.420.40">
    <property type="match status" value="1"/>
</dbReference>
<keyword evidence="2" id="KW-1185">Reference proteome</keyword>
<organism evidence="1 2">
    <name type="scientific">Oikopleura dioica</name>
    <name type="common">Tunicate</name>
    <dbReference type="NCBI Taxonomy" id="34765"/>
    <lineage>
        <taxon>Eukaryota</taxon>
        <taxon>Metazoa</taxon>
        <taxon>Chordata</taxon>
        <taxon>Tunicata</taxon>
        <taxon>Appendicularia</taxon>
        <taxon>Copelata</taxon>
        <taxon>Oikopleuridae</taxon>
        <taxon>Oikopleura</taxon>
    </lineage>
</organism>
<dbReference type="Pfam" id="PF00022">
    <property type="entry name" value="Actin"/>
    <property type="match status" value="1"/>
</dbReference>
<dbReference type="InterPro" id="IPR043129">
    <property type="entry name" value="ATPase_NBD"/>
</dbReference>